<dbReference type="EMBL" id="AGNL01003361">
    <property type="protein sequence ID" value="EJK74807.1"/>
    <property type="molecule type" value="Genomic_DNA"/>
</dbReference>
<comment type="caution">
    <text evidence="2">The sequence shown here is derived from an EMBL/GenBank/DDBJ whole genome shotgun (WGS) entry which is preliminary data.</text>
</comment>
<dbReference type="AlphaFoldDB" id="K0TPS5"/>
<gene>
    <name evidence="2" type="ORF">THAOC_03495</name>
</gene>
<sequence length="222" mass="23369">MGEQEGGDPWEAPTADATRMQPFQYHPGVGADGELSTVLRPTRTDSPSLTNSHHPTEPTSWIGDYECSHTHSHSDSDGATTSSLGLAAFVKIFVHVHLLTKLFTTPQEGITTMQPLPTSMSMPYNMVSYFGGKSAKAKGTKGHKSSKGYGYGGDKSTYDGHGAKSTHESVFRASTGKGGYDYGGHKNKSGKGGYGGGYGVKKNKSGKGGYGGGYTPYAKSGK</sequence>
<feature type="compositionally biased region" description="Gly residues" evidence="1">
    <location>
        <begin position="190"/>
        <end position="199"/>
    </location>
</feature>
<evidence type="ECO:0000256" key="1">
    <source>
        <dbReference type="SAM" id="MobiDB-lite"/>
    </source>
</evidence>
<feature type="compositionally biased region" description="Polar residues" evidence="1">
    <location>
        <begin position="44"/>
        <end position="59"/>
    </location>
</feature>
<organism evidence="2 3">
    <name type="scientific">Thalassiosira oceanica</name>
    <name type="common">Marine diatom</name>
    <dbReference type="NCBI Taxonomy" id="159749"/>
    <lineage>
        <taxon>Eukaryota</taxon>
        <taxon>Sar</taxon>
        <taxon>Stramenopiles</taxon>
        <taxon>Ochrophyta</taxon>
        <taxon>Bacillariophyta</taxon>
        <taxon>Coscinodiscophyceae</taxon>
        <taxon>Thalassiosirophycidae</taxon>
        <taxon>Thalassiosirales</taxon>
        <taxon>Thalassiosiraceae</taxon>
        <taxon>Thalassiosira</taxon>
    </lineage>
</organism>
<accession>K0TPS5</accession>
<reference evidence="2 3" key="1">
    <citation type="journal article" date="2012" name="Genome Biol.">
        <title>Genome and low-iron response of an oceanic diatom adapted to chronic iron limitation.</title>
        <authorList>
            <person name="Lommer M."/>
            <person name="Specht M."/>
            <person name="Roy A.S."/>
            <person name="Kraemer L."/>
            <person name="Andreson R."/>
            <person name="Gutowska M.A."/>
            <person name="Wolf J."/>
            <person name="Bergner S.V."/>
            <person name="Schilhabel M.B."/>
            <person name="Klostermeier U.C."/>
            <person name="Beiko R.G."/>
            <person name="Rosenstiel P."/>
            <person name="Hippler M."/>
            <person name="Laroche J."/>
        </authorList>
    </citation>
    <scope>NUCLEOTIDE SEQUENCE [LARGE SCALE GENOMIC DNA]</scope>
    <source>
        <strain evidence="2 3">CCMP1005</strain>
    </source>
</reference>
<feature type="region of interest" description="Disordered" evidence="1">
    <location>
        <begin position="177"/>
        <end position="222"/>
    </location>
</feature>
<keyword evidence="3" id="KW-1185">Reference proteome</keyword>
<feature type="region of interest" description="Disordered" evidence="1">
    <location>
        <begin position="1"/>
        <end position="61"/>
    </location>
</feature>
<dbReference type="Proteomes" id="UP000266841">
    <property type="component" value="Unassembled WGS sequence"/>
</dbReference>
<name>K0TPS5_THAOC</name>
<evidence type="ECO:0000313" key="2">
    <source>
        <dbReference type="EMBL" id="EJK74807.1"/>
    </source>
</evidence>
<proteinExistence type="predicted"/>
<evidence type="ECO:0000313" key="3">
    <source>
        <dbReference type="Proteomes" id="UP000266841"/>
    </source>
</evidence>
<feature type="non-terminal residue" evidence="2">
    <location>
        <position position="222"/>
    </location>
</feature>
<protein>
    <submittedName>
        <fullName evidence="2">Uncharacterized protein</fullName>
    </submittedName>
</protein>